<dbReference type="Gene3D" id="2.40.170.20">
    <property type="entry name" value="TonB-dependent receptor, beta-barrel domain"/>
    <property type="match status" value="1"/>
</dbReference>
<proteinExistence type="inferred from homology"/>
<dbReference type="InterPro" id="IPR037066">
    <property type="entry name" value="Plug_dom_sf"/>
</dbReference>
<dbReference type="Gene3D" id="2.170.130.10">
    <property type="entry name" value="TonB-dependent receptor, plug domain"/>
    <property type="match status" value="1"/>
</dbReference>
<keyword evidence="9" id="KW-0675">Receptor</keyword>
<dbReference type="Proteomes" id="UP000092713">
    <property type="component" value="Unassembled WGS sequence"/>
</dbReference>
<evidence type="ECO:0000256" key="12">
    <source>
        <dbReference type="PROSITE-ProRule" id="PRU10144"/>
    </source>
</evidence>
<organism evidence="15 16">
    <name type="scientific">Janthinobacterium psychrotolerans</name>
    <dbReference type="NCBI Taxonomy" id="1747903"/>
    <lineage>
        <taxon>Bacteria</taxon>
        <taxon>Pseudomonadati</taxon>
        <taxon>Pseudomonadota</taxon>
        <taxon>Betaproteobacteria</taxon>
        <taxon>Burkholderiales</taxon>
        <taxon>Oxalobacteraceae</taxon>
        <taxon>Janthinobacterium</taxon>
    </lineage>
</organism>
<protein>
    <submittedName>
        <fullName evidence="15">Iron complex outermembrane recepter protein</fullName>
    </submittedName>
</protein>
<dbReference type="AlphaFoldDB" id="A0A1A7BZK9"/>
<dbReference type="GO" id="GO:0044718">
    <property type="term" value="P:siderophore transmembrane transport"/>
    <property type="evidence" value="ECO:0007669"/>
    <property type="project" value="TreeGrafter"/>
</dbReference>
<evidence type="ECO:0000259" key="14">
    <source>
        <dbReference type="Pfam" id="PF07715"/>
    </source>
</evidence>
<dbReference type="PROSITE" id="PS01156">
    <property type="entry name" value="TONB_DEPENDENT_REC_2"/>
    <property type="match status" value="1"/>
</dbReference>
<keyword evidence="8 11" id="KW-0472">Membrane</keyword>
<evidence type="ECO:0000256" key="13">
    <source>
        <dbReference type="SAM" id="SignalP"/>
    </source>
</evidence>
<dbReference type="InterPro" id="IPR036942">
    <property type="entry name" value="Beta-barrel_TonB_sf"/>
</dbReference>
<feature type="signal peptide" evidence="13">
    <location>
        <begin position="1"/>
        <end position="20"/>
    </location>
</feature>
<keyword evidence="4 11" id="KW-1134">Transmembrane beta strand</keyword>
<evidence type="ECO:0000256" key="10">
    <source>
        <dbReference type="ARBA" id="ARBA00023237"/>
    </source>
</evidence>
<feature type="domain" description="TonB-dependent receptor plug" evidence="14">
    <location>
        <begin position="43"/>
        <end position="130"/>
    </location>
</feature>
<keyword evidence="7" id="KW-0798">TonB box</keyword>
<feature type="short sequence motif" description="TonB C-terminal box" evidence="12">
    <location>
        <begin position="678"/>
        <end position="695"/>
    </location>
</feature>
<reference evidence="15 16" key="1">
    <citation type="submission" date="2016-04" db="EMBL/GenBank/DDBJ databases">
        <title>Draft genome sequence of Janthinobacterium psychrotolerans sp. nov., isolated from freshwater sediments in Denmark.</title>
        <authorList>
            <person name="Gong X."/>
            <person name="Skrivergaard S."/>
            <person name="Korsgaard B.S."/>
            <person name="Schreiber L."/>
            <person name="Marshall I.P."/>
            <person name="Finster K."/>
            <person name="Schramm A."/>
        </authorList>
    </citation>
    <scope>NUCLEOTIDE SEQUENCE [LARGE SCALE GENOMIC DNA]</scope>
    <source>
        <strain evidence="15 16">S3-2</strain>
    </source>
</reference>
<dbReference type="GO" id="GO:0015344">
    <property type="term" value="F:siderophore uptake transmembrane transporter activity"/>
    <property type="evidence" value="ECO:0007669"/>
    <property type="project" value="TreeGrafter"/>
</dbReference>
<dbReference type="InterPro" id="IPR039426">
    <property type="entry name" value="TonB-dep_rcpt-like"/>
</dbReference>
<keyword evidence="10 11" id="KW-0998">Cell outer membrane</keyword>
<evidence type="ECO:0000256" key="1">
    <source>
        <dbReference type="ARBA" id="ARBA00004571"/>
    </source>
</evidence>
<keyword evidence="6 13" id="KW-0732">Signal</keyword>
<dbReference type="RefSeq" id="WP_065309430.1">
    <property type="nucleotide sequence ID" value="NZ_LOCQ01000059.1"/>
</dbReference>
<evidence type="ECO:0000256" key="9">
    <source>
        <dbReference type="ARBA" id="ARBA00023170"/>
    </source>
</evidence>
<gene>
    <name evidence="15" type="ORF">ASR47_1004175</name>
</gene>
<evidence type="ECO:0000256" key="8">
    <source>
        <dbReference type="ARBA" id="ARBA00023136"/>
    </source>
</evidence>
<evidence type="ECO:0000256" key="3">
    <source>
        <dbReference type="ARBA" id="ARBA00022448"/>
    </source>
</evidence>
<evidence type="ECO:0000256" key="4">
    <source>
        <dbReference type="ARBA" id="ARBA00022452"/>
    </source>
</evidence>
<keyword evidence="5 11" id="KW-0812">Transmembrane</keyword>
<dbReference type="OrthoDB" id="5332150at2"/>
<dbReference type="PROSITE" id="PS52016">
    <property type="entry name" value="TONB_DEPENDENT_REC_3"/>
    <property type="match status" value="1"/>
</dbReference>
<evidence type="ECO:0000256" key="11">
    <source>
        <dbReference type="PROSITE-ProRule" id="PRU01360"/>
    </source>
</evidence>
<dbReference type="STRING" id="1747903.ASR47_1004175"/>
<evidence type="ECO:0000313" key="16">
    <source>
        <dbReference type="Proteomes" id="UP000092713"/>
    </source>
</evidence>
<dbReference type="InterPro" id="IPR010917">
    <property type="entry name" value="TonB_rcpt_CS"/>
</dbReference>
<dbReference type="Pfam" id="PF07715">
    <property type="entry name" value="Plug"/>
    <property type="match status" value="1"/>
</dbReference>
<dbReference type="SUPFAM" id="SSF56935">
    <property type="entry name" value="Porins"/>
    <property type="match status" value="1"/>
</dbReference>
<accession>A0A1A7BZK9</accession>
<evidence type="ECO:0000256" key="6">
    <source>
        <dbReference type="ARBA" id="ARBA00022729"/>
    </source>
</evidence>
<dbReference type="PATRIC" id="fig|1747903.4.peg.1432"/>
<name>A0A1A7BZK9_9BURK</name>
<dbReference type="PANTHER" id="PTHR30069:SF49">
    <property type="entry name" value="OUTER MEMBRANE PROTEIN C"/>
    <property type="match status" value="1"/>
</dbReference>
<dbReference type="GO" id="GO:0009279">
    <property type="term" value="C:cell outer membrane"/>
    <property type="evidence" value="ECO:0007669"/>
    <property type="project" value="UniProtKB-SubCell"/>
</dbReference>
<dbReference type="EMBL" id="LOCQ01000059">
    <property type="protein sequence ID" value="OBV37900.1"/>
    <property type="molecule type" value="Genomic_DNA"/>
</dbReference>
<comment type="similarity">
    <text evidence="2 11">Belongs to the TonB-dependent receptor family.</text>
</comment>
<sequence length="695" mass="74627">MNHSSLLISIALALPACVHAATGDIVMPEQKVIVSALASSYPASSDTAQMLNNLPGYSVAAGGGVSGLPVVNGFADDRLKIRIDGMEITSACANHMNAPLSYMAPAQVQRIRLIAGVTPVSAGGDSIGGTIEVHSDAPVFAAPGAGLLTQGGAGLLGRSVNNSVATNVNASAASETLSIGYSGAYARSRSYEDGHGDKVLGSMVESINQSIVLAARGDGQQLTLRAGIQHIPYQGFPNQYMDMTDNHGQFANLAYQGSFGWGILDARLYWQQTDHEMGFFSSERPGTMPMITHGKNTGYVLAASVPTGVGELRLGHEFHAFRLDDYWPAVPGSMMMGPRTYLNINGGKRDRAVLFGELESRLDALWTSVLGLRGESVRMDAGQVQAYGSGMMNMADAMAAMAFNARSRRQRDTNIDATALARFTPDAASSYEFALARKVRSPNLYERYSWGRGTMAMTMTNWFGDGNGYVGNIDLKPETAYTVAFTAHWHGLGDDGWFVRVNPYFSRVSDYIDADALSTFNPYMQMGAKGNLLRFANHDATLYGLNLSWQAPLAASPRWGKFTATGNAAWTRGKRSDSDGGDLYRMMPFNALLGIEHAIGAWSNRLEAKLVARKDKTDTRRLEPETGGHAIVNLRSQVALNRLASMSFGISNAFNRAYADPLGGVYLSGLQANGGALQPLPAEGRSFDLGLQLKF</sequence>
<comment type="caution">
    <text evidence="15">The sequence shown here is derived from an EMBL/GenBank/DDBJ whole genome shotgun (WGS) entry which is preliminary data.</text>
</comment>
<evidence type="ECO:0000313" key="15">
    <source>
        <dbReference type="EMBL" id="OBV37900.1"/>
    </source>
</evidence>
<comment type="subcellular location">
    <subcellularLocation>
        <location evidence="1 11">Cell outer membrane</location>
        <topology evidence="1 11">Multi-pass membrane protein</topology>
    </subcellularLocation>
</comment>
<keyword evidence="3 11" id="KW-0813">Transport</keyword>
<evidence type="ECO:0000256" key="2">
    <source>
        <dbReference type="ARBA" id="ARBA00009810"/>
    </source>
</evidence>
<keyword evidence="16" id="KW-1185">Reference proteome</keyword>
<dbReference type="PANTHER" id="PTHR30069">
    <property type="entry name" value="TONB-DEPENDENT OUTER MEMBRANE RECEPTOR"/>
    <property type="match status" value="1"/>
</dbReference>
<dbReference type="InterPro" id="IPR012910">
    <property type="entry name" value="Plug_dom"/>
</dbReference>
<evidence type="ECO:0000256" key="7">
    <source>
        <dbReference type="ARBA" id="ARBA00023077"/>
    </source>
</evidence>
<feature type="chain" id="PRO_5008355466" evidence="13">
    <location>
        <begin position="21"/>
        <end position="695"/>
    </location>
</feature>
<evidence type="ECO:0000256" key="5">
    <source>
        <dbReference type="ARBA" id="ARBA00022692"/>
    </source>
</evidence>